<evidence type="ECO:0000256" key="1">
    <source>
        <dbReference type="SAM" id="Phobius"/>
    </source>
</evidence>
<keyword evidence="1" id="KW-0812">Transmembrane</keyword>
<feature type="domain" description="LysM" evidence="2">
    <location>
        <begin position="188"/>
        <end position="232"/>
    </location>
</feature>
<dbReference type="SUPFAM" id="SSF54106">
    <property type="entry name" value="LysM domain"/>
    <property type="match status" value="2"/>
</dbReference>
<dbReference type="InterPro" id="IPR011055">
    <property type="entry name" value="Dup_hybrid_motif"/>
</dbReference>
<dbReference type="AlphaFoldDB" id="A0A931YDS8"/>
<gene>
    <name evidence="3" type="ORF">HYV66_02645</name>
</gene>
<dbReference type="EMBL" id="JACPHQ010000034">
    <property type="protein sequence ID" value="MBI2466099.1"/>
    <property type="molecule type" value="Genomic_DNA"/>
</dbReference>
<evidence type="ECO:0000259" key="2">
    <source>
        <dbReference type="PROSITE" id="PS51782"/>
    </source>
</evidence>
<dbReference type="Pfam" id="PF01551">
    <property type="entry name" value="Peptidase_M23"/>
    <property type="match status" value="1"/>
</dbReference>
<dbReference type="Pfam" id="PF01476">
    <property type="entry name" value="LysM"/>
    <property type="match status" value="2"/>
</dbReference>
<dbReference type="Gene3D" id="2.70.70.10">
    <property type="entry name" value="Glucose Permease (Domain IIA)"/>
    <property type="match status" value="1"/>
</dbReference>
<dbReference type="InterPro" id="IPR016047">
    <property type="entry name" value="M23ase_b-sheet_dom"/>
</dbReference>
<dbReference type="CDD" id="cd12797">
    <property type="entry name" value="M23_peptidase"/>
    <property type="match status" value="1"/>
</dbReference>
<evidence type="ECO:0000313" key="3">
    <source>
        <dbReference type="EMBL" id="MBI2466099.1"/>
    </source>
</evidence>
<keyword evidence="1" id="KW-1133">Transmembrane helix</keyword>
<protein>
    <submittedName>
        <fullName evidence="3">Peptidoglycan DD-metalloendopeptidase family protein</fullName>
    </submittedName>
</protein>
<dbReference type="InterPro" id="IPR018392">
    <property type="entry name" value="LysM"/>
</dbReference>
<dbReference type="SMART" id="SM00257">
    <property type="entry name" value="LysM"/>
    <property type="match status" value="2"/>
</dbReference>
<dbReference type="CDD" id="cd00118">
    <property type="entry name" value="LysM"/>
    <property type="match status" value="2"/>
</dbReference>
<dbReference type="Gene3D" id="3.10.350.10">
    <property type="entry name" value="LysM domain"/>
    <property type="match status" value="2"/>
</dbReference>
<accession>A0A931YDS8</accession>
<keyword evidence="1" id="KW-0472">Membrane</keyword>
<feature type="domain" description="LysM" evidence="2">
    <location>
        <begin position="138"/>
        <end position="182"/>
    </location>
</feature>
<name>A0A931YDS8_9BACT</name>
<evidence type="ECO:0000313" key="4">
    <source>
        <dbReference type="Proteomes" id="UP000709672"/>
    </source>
</evidence>
<proteinExistence type="predicted"/>
<dbReference type="InterPro" id="IPR036779">
    <property type="entry name" value="LysM_dom_sf"/>
</dbReference>
<dbReference type="PANTHER" id="PTHR21666:SF270">
    <property type="entry name" value="MUREIN HYDROLASE ACTIVATOR ENVC"/>
    <property type="match status" value="1"/>
</dbReference>
<dbReference type="PANTHER" id="PTHR21666">
    <property type="entry name" value="PEPTIDASE-RELATED"/>
    <property type="match status" value="1"/>
</dbReference>
<sequence>MNSSVSTKLFFGLAVFIFLFISGMWLVNFGNSVSLDSDNKEIVEEFNSSESSFFSKILPQESPVASALVFAGSLEERLYGVFRGTTSNSIDAALGGPVEGSDSSRLETVGGNSVVANLPVLTIIPASGFVTFEEGDVLTYEIEEGDSLESIAGDFGISVSTLISVNNMPVNTKLKPGDKLAILPVDGVKHTVKSGETIQNLALKYKADADRIIAFNDLPDNAIIRPGDVLIIPGGEHVPLSPKVAPVKTPSPQTLPNLVGYYGLPSGGRITFGLHKYNAVDIGGKDWCNTPVYAAAAGTIITADAQGWNGGYGKYIKIAHENGTITLYAHASQLLVSIGQFVAKGQTIALMGSTGRSTGCHVHFEVRGARNPLAR</sequence>
<dbReference type="GO" id="GO:0004222">
    <property type="term" value="F:metalloendopeptidase activity"/>
    <property type="evidence" value="ECO:0007669"/>
    <property type="project" value="TreeGrafter"/>
</dbReference>
<organism evidence="3 4">
    <name type="scientific">Candidatus Sungiibacteriota bacterium</name>
    <dbReference type="NCBI Taxonomy" id="2750080"/>
    <lineage>
        <taxon>Bacteria</taxon>
        <taxon>Candidatus Sungiibacteriota</taxon>
    </lineage>
</organism>
<comment type="caution">
    <text evidence="3">The sequence shown here is derived from an EMBL/GenBank/DDBJ whole genome shotgun (WGS) entry which is preliminary data.</text>
</comment>
<dbReference type="InterPro" id="IPR050570">
    <property type="entry name" value="Cell_wall_metabolism_enzyme"/>
</dbReference>
<dbReference type="Proteomes" id="UP000709672">
    <property type="component" value="Unassembled WGS sequence"/>
</dbReference>
<dbReference type="SUPFAM" id="SSF51261">
    <property type="entry name" value="Duplicated hybrid motif"/>
    <property type="match status" value="1"/>
</dbReference>
<reference evidence="3" key="1">
    <citation type="submission" date="2020-07" db="EMBL/GenBank/DDBJ databases">
        <title>Huge and variable diversity of episymbiotic CPR bacteria and DPANN archaea in groundwater ecosystems.</title>
        <authorList>
            <person name="He C.Y."/>
            <person name="Keren R."/>
            <person name="Whittaker M."/>
            <person name="Farag I.F."/>
            <person name="Doudna J."/>
            <person name="Cate J.H.D."/>
            <person name="Banfield J.F."/>
        </authorList>
    </citation>
    <scope>NUCLEOTIDE SEQUENCE</scope>
    <source>
        <strain evidence="3">NC_groundwater_418_Ag_B-0.1um_45_10</strain>
    </source>
</reference>
<dbReference type="PROSITE" id="PS51782">
    <property type="entry name" value="LYSM"/>
    <property type="match status" value="2"/>
</dbReference>
<feature type="transmembrane region" description="Helical" evidence="1">
    <location>
        <begin position="9"/>
        <end position="27"/>
    </location>
</feature>